<name>A0AAE0NVU6_SORBR</name>
<feature type="region of interest" description="Disordered" evidence="1">
    <location>
        <begin position="136"/>
        <end position="192"/>
    </location>
</feature>
<organism evidence="2 3">
    <name type="scientific">Sordaria brevicollis</name>
    <dbReference type="NCBI Taxonomy" id="83679"/>
    <lineage>
        <taxon>Eukaryota</taxon>
        <taxon>Fungi</taxon>
        <taxon>Dikarya</taxon>
        <taxon>Ascomycota</taxon>
        <taxon>Pezizomycotina</taxon>
        <taxon>Sordariomycetes</taxon>
        <taxon>Sordariomycetidae</taxon>
        <taxon>Sordariales</taxon>
        <taxon>Sordariaceae</taxon>
        <taxon>Sordaria</taxon>
    </lineage>
</organism>
<keyword evidence="3" id="KW-1185">Reference proteome</keyword>
<dbReference type="EMBL" id="JAUTDP010000015">
    <property type="protein sequence ID" value="KAK3388549.1"/>
    <property type="molecule type" value="Genomic_DNA"/>
</dbReference>
<reference evidence="2" key="1">
    <citation type="journal article" date="2023" name="Mol. Phylogenet. Evol.">
        <title>Genome-scale phylogeny and comparative genomics of the fungal order Sordariales.</title>
        <authorList>
            <person name="Hensen N."/>
            <person name="Bonometti L."/>
            <person name="Westerberg I."/>
            <person name="Brannstrom I.O."/>
            <person name="Guillou S."/>
            <person name="Cros-Aarteil S."/>
            <person name="Calhoun S."/>
            <person name="Haridas S."/>
            <person name="Kuo A."/>
            <person name="Mondo S."/>
            <person name="Pangilinan J."/>
            <person name="Riley R."/>
            <person name="LaButti K."/>
            <person name="Andreopoulos B."/>
            <person name="Lipzen A."/>
            <person name="Chen C."/>
            <person name="Yan M."/>
            <person name="Daum C."/>
            <person name="Ng V."/>
            <person name="Clum A."/>
            <person name="Steindorff A."/>
            <person name="Ohm R.A."/>
            <person name="Martin F."/>
            <person name="Silar P."/>
            <person name="Natvig D.O."/>
            <person name="Lalanne C."/>
            <person name="Gautier V."/>
            <person name="Ament-Velasquez S.L."/>
            <person name="Kruys A."/>
            <person name="Hutchinson M.I."/>
            <person name="Powell A.J."/>
            <person name="Barry K."/>
            <person name="Miller A.N."/>
            <person name="Grigoriev I.V."/>
            <person name="Debuchy R."/>
            <person name="Gladieux P."/>
            <person name="Hiltunen Thoren M."/>
            <person name="Johannesson H."/>
        </authorList>
    </citation>
    <scope>NUCLEOTIDE SEQUENCE</scope>
    <source>
        <strain evidence="2">FGSC 1904</strain>
    </source>
</reference>
<sequence>MINIPSPHAYAYTAHMAIVETRQAKQAGPDSAVLAVFGSLLSTGSKLQPRNLKLVLPWYRTARATPTLPLRPGPLRTISMLQNSPSGNQPQETKTTCYSVGNVPSQTTGHPPRLLGEVMIAAAPCPVVYVQSPSSFSSLSSHRRQTRHCSRSRPGCPPLLGALSTKSDRQDKPDTFETDCSEHSAGQTGENRPSLLLLLQTDSGYHLSTLALTVSTSSWRHLPTASNQ</sequence>
<reference evidence="2" key="2">
    <citation type="submission" date="2023-07" db="EMBL/GenBank/DDBJ databases">
        <authorList>
            <consortium name="Lawrence Berkeley National Laboratory"/>
            <person name="Haridas S."/>
            <person name="Hensen N."/>
            <person name="Bonometti L."/>
            <person name="Westerberg I."/>
            <person name="Brannstrom I.O."/>
            <person name="Guillou S."/>
            <person name="Cros-Aarteil S."/>
            <person name="Calhoun S."/>
            <person name="Kuo A."/>
            <person name="Mondo S."/>
            <person name="Pangilinan J."/>
            <person name="Riley R."/>
            <person name="LaButti K."/>
            <person name="Andreopoulos B."/>
            <person name="Lipzen A."/>
            <person name="Chen C."/>
            <person name="Yanf M."/>
            <person name="Daum C."/>
            <person name="Ng V."/>
            <person name="Clum A."/>
            <person name="Steindorff A."/>
            <person name="Ohm R."/>
            <person name="Martin F."/>
            <person name="Silar P."/>
            <person name="Natvig D."/>
            <person name="Lalanne C."/>
            <person name="Gautier V."/>
            <person name="Ament-velasquez S.L."/>
            <person name="Kruys A."/>
            <person name="Hutchinson M.I."/>
            <person name="Powell A.J."/>
            <person name="Barry K."/>
            <person name="Miller A.N."/>
            <person name="Grigoriev I.V."/>
            <person name="Debuchy R."/>
            <person name="Gladieux P."/>
            <person name="Thoren M.H."/>
            <person name="Johannesson H."/>
        </authorList>
    </citation>
    <scope>NUCLEOTIDE SEQUENCE</scope>
    <source>
        <strain evidence="2">FGSC 1904</strain>
    </source>
</reference>
<protein>
    <submittedName>
        <fullName evidence="2">Uncharacterized protein</fullName>
    </submittedName>
</protein>
<accession>A0AAE0NVU6</accession>
<gene>
    <name evidence="2" type="ORF">B0T20DRAFT_98060</name>
</gene>
<feature type="compositionally biased region" description="Basic residues" evidence="1">
    <location>
        <begin position="141"/>
        <end position="151"/>
    </location>
</feature>
<proteinExistence type="predicted"/>
<dbReference type="Proteomes" id="UP001281003">
    <property type="component" value="Unassembled WGS sequence"/>
</dbReference>
<evidence type="ECO:0000313" key="3">
    <source>
        <dbReference type="Proteomes" id="UP001281003"/>
    </source>
</evidence>
<evidence type="ECO:0000313" key="2">
    <source>
        <dbReference type="EMBL" id="KAK3388549.1"/>
    </source>
</evidence>
<feature type="compositionally biased region" description="Basic and acidic residues" evidence="1">
    <location>
        <begin position="166"/>
        <end position="175"/>
    </location>
</feature>
<dbReference type="AlphaFoldDB" id="A0AAE0NVU6"/>
<evidence type="ECO:0000256" key="1">
    <source>
        <dbReference type="SAM" id="MobiDB-lite"/>
    </source>
</evidence>
<comment type="caution">
    <text evidence="2">The sequence shown here is derived from an EMBL/GenBank/DDBJ whole genome shotgun (WGS) entry which is preliminary data.</text>
</comment>